<dbReference type="GO" id="GO:0003723">
    <property type="term" value="F:RNA binding"/>
    <property type="evidence" value="ECO:0007669"/>
    <property type="project" value="UniProtKB-KW"/>
</dbReference>
<dbReference type="Gene3D" id="3.30.420.10">
    <property type="entry name" value="Ribonuclease H-like superfamily/Ribonuclease H"/>
    <property type="match status" value="1"/>
</dbReference>
<protein>
    <recommendedName>
        <fullName evidence="2">Integrase catalytic domain-containing protein</fullName>
    </recommendedName>
</protein>
<evidence type="ECO:0000256" key="1">
    <source>
        <dbReference type="ARBA" id="ARBA00022884"/>
    </source>
</evidence>
<reference evidence="3" key="1">
    <citation type="submission" date="2011-04" db="EMBL/GenBank/DDBJ databases">
        <title>Evolution of plant cell wall degrading machinery underlies the functional diversity of forest fungi.</title>
        <authorList>
            <consortium name="US DOE Joint Genome Institute (JGI-PGF)"/>
            <person name="Eastwood D.C."/>
            <person name="Floudas D."/>
            <person name="Binder M."/>
            <person name="Majcherczyk A."/>
            <person name="Schneider P."/>
            <person name="Aerts A."/>
            <person name="Asiegbu F.O."/>
            <person name="Baker S.E."/>
            <person name="Barry K."/>
            <person name="Bendiksby M."/>
            <person name="Blumentritt M."/>
            <person name="Coutinho P.M."/>
            <person name="Cullen D."/>
            <person name="Cullen D."/>
            <person name="Gathman A."/>
            <person name="Goodell B."/>
            <person name="Henrissat B."/>
            <person name="Ihrmark K."/>
            <person name="Kauserud H."/>
            <person name="Kohler A."/>
            <person name="LaButti K."/>
            <person name="Lapidus A."/>
            <person name="Lavin J.L."/>
            <person name="Lee Y.-H."/>
            <person name="Lindquist E."/>
            <person name="Lilly W."/>
            <person name="Lucas S."/>
            <person name="Morin E."/>
            <person name="Murat C."/>
            <person name="Oguiza J.A."/>
            <person name="Park J."/>
            <person name="Pisabarro A.G."/>
            <person name="Riley R."/>
            <person name="Rosling A."/>
            <person name="Salamov A."/>
            <person name="Schmidt O."/>
            <person name="Schmutz J."/>
            <person name="Skrede I."/>
            <person name="Stenlid J."/>
            <person name="Wiebenga A."/>
            <person name="Xie X."/>
            <person name="Kues U."/>
            <person name="Hibbett D.S."/>
            <person name="Hoffmeister D."/>
            <person name="Hogberg N."/>
            <person name="Martin F."/>
            <person name="Grigoriev I.V."/>
            <person name="Watkinson S.C."/>
        </authorList>
    </citation>
    <scope>NUCLEOTIDE SEQUENCE</scope>
    <source>
        <strain evidence="3">S7.9</strain>
    </source>
</reference>
<sequence length="316" mass="35563">MTDRGSHFDCKEVLTWCRQENIEIIRTPARSPWVNGLIEDANKILIGQLKQLCTTRYKEDEVDFDIDKTPAKWPLQLTTAIAQMNSRVLPSLGFSPRELLMGIVLTDAERPKAPQDGTATANIELTEIHMAFVDGFRAEVFLKTLEHAGKRKAIFDKKVKLVMFEERQLVQMYIGKEDTHKAPPAYCRMTDQPSGQLRTVLAFIETVDRGDISACCDLLSDEFIYDAPSESHGPLDKDAYRKFSENTISPHFSALKTTVLDVIESLGKVSIRAETLIPATGDVQKFDGHFELVGDKIVLLRVLVENTVESPFHRPG</sequence>
<dbReference type="GO" id="GO:0005634">
    <property type="term" value="C:nucleus"/>
    <property type="evidence" value="ECO:0007669"/>
    <property type="project" value="UniProtKB-ARBA"/>
</dbReference>
<dbReference type="InterPro" id="IPR032710">
    <property type="entry name" value="NTF2-like_dom_sf"/>
</dbReference>
<accession>F8P290</accession>
<dbReference type="InterPro" id="IPR001584">
    <property type="entry name" value="Integrase_cat-core"/>
</dbReference>
<dbReference type="RefSeq" id="XP_007320508.1">
    <property type="nucleotide sequence ID" value="XM_007320446.1"/>
</dbReference>
<feature type="domain" description="Integrase catalytic" evidence="2">
    <location>
        <begin position="1"/>
        <end position="104"/>
    </location>
</feature>
<dbReference type="Pfam" id="PF12680">
    <property type="entry name" value="SnoaL_2"/>
    <property type="match status" value="1"/>
</dbReference>
<evidence type="ECO:0000313" key="3">
    <source>
        <dbReference type="EMBL" id="EGO23268.1"/>
    </source>
</evidence>
<dbReference type="PROSITE" id="PS50994">
    <property type="entry name" value="INTEGRASE"/>
    <property type="match status" value="1"/>
</dbReference>
<dbReference type="AlphaFoldDB" id="F8P290"/>
<dbReference type="InterPro" id="IPR037401">
    <property type="entry name" value="SnoaL-like"/>
</dbReference>
<dbReference type="InterPro" id="IPR036397">
    <property type="entry name" value="RNaseH_sf"/>
</dbReference>
<dbReference type="Gene3D" id="3.10.450.50">
    <property type="match status" value="1"/>
</dbReference>
<evidence type="ECO:0000259" key="2">
    <source>
        <dbReference type="PROSITE" id="PS50994"/>
    </source>
</evidence>
<dbReference type="SUPFAM" id="SSF53098">
    <property type="entry name" value="Ribonuclease H-like"/>
    <property type="match status" value="1"/>
</dbReference>
<keyword evidence="1" id="KW-0694">RNA-binding</keyword>
<dbReference type="SUPFAM" id="SSF54427">
    <property type="entry name" value="NTF2-like"/>
    <property type="match status" value="1"/>
</dbReference>
<dbReference type="GO" id="GO:0015074">
    <property type="term" value="P:DNA integration"/>
    <property type="evidence" value="ECO:0007669"/>
    <property type="project" value="InterPro"/>
</dbReference>
<dbReference type="OrthoDB" id="2671406at2759"/>
<dbReference type="EMBL" id="GL945436">
    <property type="protein sequence ID" value="EGO23268.1"/>
    <property type="molecule type" value="Genomic_DNA"/>
</dbReference>
<organism>
    <name type="scientific">Serpula lacrymans var. lacrymans (strain S7.9)</name>
    <name type="common">Dry rot fungus</name>
    <dbReference type="NCBI Taxonomy" id="578457"/>
    <lineage>
        <taxon>Eukaryota</taxon>
        <taxon>Fungi</taxon>
        <taxon>Dikarya</taxon>
        <taxon>Basidiomycota</taxon>
        <taxon>Agaricomycotina</taxon>
        <taxon>Agaricomycetes</taxon>
        <taxon>Agaricomycetidae</taxon>
        <taxon>Boletales</taxon>
        <taxon>Coniophorineae</taxon>
        <taxon>Serpulaceae</taxon>
        <taxon>Serpula</taxon>
    </lineage>
</organism>
<name>F8P290_SERL9</name>
<dbReference type="GeneID" id="18815293"/>
<proteinExistence type="predicted"/>
<dbReference type="Proteomes" id="UP000008064">
    <property type="component" value="Unassembled WGS sequence"/>
</dbReference>
<gene>
    <name evidence="3" type="ORF">SERLADRAFT_440008</name>
</gene>
<dbReference type="KEGG" id="sla:SERLADRAFT_440008"/>
<dbReference type="InterPro" id="IPR012337">
    <property type="entry name" value="RNaseH-like_sf"/>
</dbReference>
<dbReference type="HOGENOM" id="CLU_880444_0_0_1"/>